<dbReference type="RefSeq" id="WP_344687175.1">
    <property type="nucleotide sequence ID" value="NZ_BAABBH010000001.1"/>
</dbReference>
<feature type="transmembrane region" description="Helical" evidence="1">
    <location>
        <begin position="73"/>
        <end position="92"/>
    </location>
</feature>
<dbReference type="PANTHER" id="PTHR34821">
    <property type="entry name" value="INNER MEMBRANE PROTEIN YDCZ"/>
    <property type="match status" value="1"/>
</dbReference>
<feature type="transmembrane region" description="Helical" evidence="1">
    <location>
        <begin position="104"/>
        <end position="126"/>
    </location>
</feature>
<dbReference type="Proteomes" id="UP001634747">
    <property type="component" value="Unassembled WGS sequence"/>
</dbReference>
<evidence type="ECO:0000313" key="3">
    <source>
        <dbReference type="Proteomes" id="UP001634747"/>
    </source>
</evidence>
<dbReference type="PANTHER" id="PTHR34821:SF2">
    <property type="entry name" value="INNER MEMBRANE PROTEIN YDCZ"/>
    <property type="match status" value="1"/>
</dbReference>
<dbReference type="InterPro" id="IPR006750">
    <property type="entry name" value="YdcZ"/>
</dbReference>
<protein>
    <submittedName>
        <fullName evidence="2">DMT family transporter</fullName>
    </submittedName>
</protein>
<organism evidence="2 3">
    <name type="scientific">Terriglobus aquaticus</name>
    <dbReference type="NCBI Taxonomy" id="940139"/>
    <lineage>
        <taxon>Bacteria</taxon>
        <taxon>Pseudomonadati</taxon>
        <taxon>Acidobacteriota</taxon>
        <taxon>Terriglobia</taxon>
        <taxon>Terriglobales</taxon>
        <taxon>Acidobacteriaceae</taxon>
        <taxon>Terriglobus</taxon>
    </lineage>
</organism>
<feature type="transmembrane region" description="Helical" evidence="1">
    <location>
        <begin position="163"/>
        <end position="181"/>
    </location>
</feature>
<reference evidence="2 3" key="1">
    <citation type="submission" date="2024-12" db="EMBL/GenBank/DDBJ databases">
        <authorList>
            <person name="Lee Y."/>
        </authorList>
    </citation>
    <scope>NUCLEOTIDE SEQUENCE [LARGE SCALE GENOMIC DNA]</scope>
    <source>
        <strain evidence="2 3">03SUJ4</strain>
    </source>
</reference>
<keyword evidence="1" id="KW-0472">Membrane</keyword>
<dbReference type="Pfam" id="PF04657">
    <property type="entry name" value="DMT_YdcZ"/>
    <property type="match status" value="1"/>
</dbReference>
<dbReference type="EMBL" id="JBJYXY010000001">
    <property type="protein sequence ID" value="MFN2974224.1"/>
    <property type="molecule type" value="Genomic_DNA"/>
</dbReference>
<feature type="transmembrane region" description="Helical" evidence="1">
    <location>
        <begin position="35"/>
        <end position="53"/>
    </location>
</feature>
<comment type="caution">
    <text evidence="2">The sequence shown here is derived from an EMBL/GenBank/DDBJ whole genome shotgun (WGS) entry which is preliminary data.</text>
</comment>
<feature type="transmembrane region" description="Helical" evidence="1">
    <location>
        <begin position="133"/>
        <end position="157"/>
    </location>
</feature>
<sequence>MVDRRLADPCALLPAPCFLVRHAAALFDFGDAGVVLLTMSWLFVLFAATAGALNPFQNVNAELNKHLQQPVWAAAWVYLSGFLGVMLLQAIVRQAWPGQAITSAPWWAWFGGLLSIVTTMIGLMFAQKLGSGIFTGVSISASILVSILLDHMGWIGFKQHPASPMRLAGAGLMVLGVWLVSRF</sequence>
<evidence type="ECO:0000313" key="2">
    <source>
        <dbReference type="EMBL" id="MFN2974224.1"/>
    </source>
</evidence>
<name>A0ABW9KF19_9BACT</name>
<keyword evidence="1" id="KW-1133">Transmembrane helix</keyword>
<evidence type="ECO:0000256" key="1">
    <source>
        <dbReference type="SAM" id="Phobius"/>
    </source>
</evidence>
<proteinExistence type="predicted"/>
<keyword evidence="3" id="KW-1185">Reference proteome</keyword>
<gene>
    <name evidence="2" type="ORF">ACK2TP_00470</name>
</gene>
<accession>A0ABW9KF19</accession>
<keyword evidence="1" id="KW-0812">Transmembrane</keyword>